<dbReference type="Proteomes" id="UP000262802">
    <property type="component" value="Chromosome"/>
</dbReference>
<organism evidence="1 2">
    <name type="scientific">Hymenobacter oligotrophus</name>
    <dbReference type="NCBI Taxonomy" id="2319843"/>
    <lineage>
        <taxon>Bacteria</taxon>
        <taxon>Pseudomonadati</taxon>
        <taxon>Bacteroidota</taxon>
        <taxon>Cytophagia</taxon>
        <taxon>Cytophagales</taxon>
        <taxon>Hymenobacteraceae</taxon>
        <taxon>Hymenobacter</taxon>
    </lineage>
</organism>
<evidence type="ECO:0000313" key="2">
    <source>
        <dbReference type="Proteomes" id="UP000262802"/>
    </source>
</evidence>
<dbReference type="AlphaFoldDB" id="A0A3B7R2J7"/>
<reference evidence="1 2" key="1">
    <citation type="submission" date="2018-09" db="EMBL/GenBank/DDBJ databases">
        <title>Hymenobacter medium sp. nov., isolated from R2A medium.</title>
        <authorList>
            <person name="Yingchao G."/>
        </authorList>
    </citation>
    <scope>NUCLEOTIDE SEQUENCE [LARGE SCALE GENOMIC DNA]</scope>
    <source>
        <strain evidence="2">sh-6</strain>
    </source>
</reference>
<proteinExistence type="predicted"/>
<dbReference type="OrthoDB" id="5431540at2"/>
<accession>A0A3B7R2J7</accession>
<protein>
    <recommendedName>
        <fullName evidence="3">DUF922 domain-containing protein</fullName>
    </recommendedName>
</protein>
<gene>
    <name evidence="1" type="ORF">D3Y59_11600</name>
</gene>
<dbReference type="EMBL" id="CP032317">
    <property type="protein sequence ID" value="AYA37633.1"/>
    <property type="molecule type" value="Genomic_DNA"/>
</dbReference>
<evidence type="ECO:0000313" key="1">
    <source>
        <dbReference type="EMBL" id="AYA37633.1"/>
    </source>
</evidence>
<name>A0A3B7R2J7_9BACT</name>
<keyword evidence="2" id="KW-1185">Reference proteome</keyword>
<dbReference type="KEGG" id="hyh:D3Y59_11600"/>
<evidence type="ECO:0008006" key="3">
    <source>
        <dbReference type="Google" id="ProtNLM"/>
    </source>
</evidence>
<sequence>MLPCWLLLTGSQSAPATATIAPLALRTELLPLEPAGFYVARVIDERKDQRAVAYLLPAPDKPAQPVDLQGGAATLRRFVQQGIKRNATLRPVTVRVRECRITETPVSGTNWLIDGKVMVHLAFEWQRNGKTIPLTSYQGGARYRRTTKQLGIIEPTLRQSLADALGNFNGWIAQAARYDEKLATGLRISATDHTANTDADTLFYTPTRPLTYADFRAQPRTNGGRYGGAVFPSFSYQGSAKLAEGKVHVTVTTKVFVVRSASWLAPTHHDAYTLNHEQRHFDLVKLVAERFKRKLSPDSMTLDNYNARMQFQYLQSWWEMNRLQEQYDAETGGGQNTAAQARWNQRIEAELRAFGVRPPSAAQP</sequence>